<protein>
    <submittedName>
        <fullName evidence="2">Uncharacterized protein</fullName>
    </submittedName>
</protein>
<accession>A0A3A4NT85</accession>
<evidence type="ECO:0000313" key="2">
    <source>
        <dbReference type="EMBL" id="RJP20300.1"/>
    </source>
</evidence>
<organism evidence="2 3">
    <name type="scientific">Abyssobacteria bacterium (strain SURF_5)</name>
    <dbReference type="NCBI Taxonomy" id="2093360"/>
    <lineage>
        <taxon>Bacteria</taxon>
        <taxon>Pseudomonadati</taxon>
        <taxon>Candidatus Hydrogenedentota</taxon>
        <taxon>Candidatus Abyssobacteria</taxon>
    </lineage>
</organism>
<sequence>MGLLRHIMSTNSIDIMQKWAVSGCGGDSSEISIVIDLPKDAWQAADPSESVMIGDSAGPIRKPTK</sequence>
<name>A0A3A4NT85_ABYX5</name>
<reference evidence="2 3" key="1">
    <citation type="journal article" date="2017" name="ISME J.">
        <title>Energy and carbon metabolisms in a deep terrestrial subsurface fluid microbial community.</title>
        <authorList>
            <person name="Momper L."/>
            <person name="Jungbluth S.P."/>
            <person name="Lee M.D."/>
            <person name="Amend J.P."/>
        </authorList>
    </citation>
    <scope>NUCLEOTIDE SEQUENCE [LARGE SCALE GENOMIC DNA]</scope>
    <source>
        <strain evidence="2">SURF_5</strain>
    </source>
</reference>
<comment type="caution">
    <text evidence="2">The sequence shown here is derived from an EMBL/GenBank/DDBJ whole genome shotgun (WGS) entry which is preliminary data.</text>
</comment>
<proteinExistence type="predicted"/>
<dbReference type="AlphaFoldDB" id="A0A3A4NT85"/>
<evidence type="ECO:0000313" key="3">
    <source>
        <dbReference type="Proteomes" id="UP000265882"/>
    </source>
</evidence>
<gene>
    <name evidence="2" type="ORF">C4520_11600</name>
</gene>
<dbReference type="EMBL" id="QZKU01000078">
    <property type="protein sequence ID" value="RJP20300.1"/>
    <property type="molecule type" value="Genomic_DNA"/>
</dbReference>
<dbReference type="Proteomes" id="UP000265882">
    <property type="component" value="Unassembled WGS sequence"/>
</dbReference>
<feature type="region of interest" description="Disordered" evidence="1">
    <location>
        <begin position="46"/>
        <end position="65"/>
    </location>
</feature>
<evidence type="ECO:0000256" key="1">
    <source>
        <dbReference type="SAM" id="MobiDB-lite"/>
    </source>
</evidence>